<keyword evidence="1" id="KW-0812">Transmembrane</keyword>
<name>A0A3N4MKP6_9BACT</name>
<comment type="caution">
    <text evidence="2">The sequence shown here is derived from an EMBL/GenBank/DDBJ whole genome shotgun (WGS) entry which is preliminary data.</text>
</comment>
<sequence>MIEKGLDPSLVNIYSTKFGRKLFLYGGILFLGAALGIITGILLAAVFKMPGETKEFILLSTLIYTGLSLFVCYYLSQDKKN</sequence>
<keyword evidence="1" id="KW-1133">Transmembrane helix</keyword>
<dbReference type="Proteomes" id="UP000279089">
    <property type="component" value="Unassembled WGS sequence"/>
</dbReference>
<reference evidence="3" key="1">
    <citation type="submission" date="2018-11" db="EMBL/GenBank/DDBJ databases">
        <title>Chitinophaga lutea sp.nov., isolate from arsenic contaminated soil.</title>
        <authorList>
            <person name="Zong Y."/>
        </authorList>
    </citation>
    <scope>NUCLEOTIDE SEQUENCE [LARGE SCALE GENOMIC DNA]</scope>
    <source>
        <strain evidence="3">YLT18</strain>
    </source>
</reference>
<dbReference type="EMBL" id="RMBX01000008">
    <property type="protein sequence ID" value="RPD40159.1"/>
    <property type="molecule type" value="Genomic_DNA"/>
</dbReference>
<evidence type="ECO:0000256" key="1">
    <source>
        <dbReference type="SAM" id="Phobius"/>
    </source>
</evidence>
<dbReference type="AlphaFoldDB" id="A0A3N4MKP6"/>
<evidence type="ECO:0000313" key="3">
    <source>
        <dbReference type="Proteomes" id="UP000279089"/>
    </source>
</evidence>
<keyword evidence="3" id="KW-1185">Reference proteome</keyword>
<evidence type="ECO:0000313" key="2">
    <source>
        <dbReference type="EMBL" id="RPD40159.1"/>
    </source>
</evidence>
<protein>
    <submittedName>
        <fullName evidence="2">Uncharacterized protein</fullName>
    </submittedName>
</protein>
<accession>A0A3N4MKP6</accession>
<keyword evidence="1" id="KW-0472">Membrane</keyword>
<feature type="transmembrane region" description="Helical" evidence="1">
    <location>
        <begin position="56"/>
        <end position="75"/>
    </location>
</feature>
<gene>
    <name evidence="2" type="ORF">EG028_16025</name>
</gene>
<organism evidence="2 3">
    <name type="scientific">Chitinophaga barathri</name>
    <dbReference type="NCBI Taxonomy" id="1647451"/>
    <lineage>
        <taxon>Bacteria</taxon>
        <taxon>Pseudomonadati</taxon>
        <taxon>Bacteroidota</taxon>
        <taxon>Chitinophagia</taxon>
        <taxon>Chitinophagales</taxon>
        <taxon>Chitinophagaceae</taxon>
        <taxon>Chitinophaga</taxon>
    </lineage>
</organism>
<proteinExistence type="predicted"/>
<feature type="transmembrane region" description="Helical" evidence="1">
    <location>
        <begin position="22"/>
        <end position="44"/>
    </location>
</feature>